<keyword evidence="3" id="KW-0175">Coiled coil</keyword>
<feature type="coiled-coil region" evidence="3">
    <location>
        <begin position="132"/>
        <end position="159"/>
    </location>
</feature>
<gene>
    <name evidence="5" type="ORF">TAPDE_005166</name>
</gene>
<evidence type="ECO:0000256" key="3">
    <source>
        <dbReference type="SAM" id="Coils"/>
    </source>
</evidence>
<proteinExistence type="predicted"/>
<feature type="region of interest" description="Disordered" evidence="4">
    <location>
        <begin position="309"/>
        <end position="331"/>
    </location>
</feature>
<organism evidence="5 6">
    <name type="scientific">Taphrina deformans (strain PYCC 5710 / ATCC 11124 / CBS 356.35 / IMI 108563 / JCM 9778 / NBRC 8474)</name>
    <name type="common">Peach leaf curl fungus</name>
    <name type="synonym">Lalaria deformans</name>
    <dbReference type="NCBI Taxonomy" id="1097556"/>
    <lineage>
        <taxon>Eukaryota</taxon>
        <taxon>Fungi</taxon>
        <taxon>Dikarya</taxon>
        <taxon>Ascomycota</taxon>
        <taxon>Taphrinomycotina</taxon>
        <taxon>Taphrinomycetes</taxon>
        <taxon>Taphrinales</taxon>
        <taxon>Taphrinaceae</taxon>
        <taxon>Taphrina</taxon>
    </lineage>
</organism>
<keyword evidence="1" id="KW-0597">Phosphoprotein</keyword>
<evidence type="ECO:0000256" key="1">
    <source>
        <dbReference type="ARBA" id="ARBA00022553"/>
    </source>
</evidence>
<evidence type="ECO:0000256" key="4">
    <source>
        <dbReference type="SAM" id="MobiDB-lite"/>
    </source>
</evidence>
<dbReference type="AlphaFoldDB" id="R4XJP6"/>
<dbReference type="InterPro" id="IPR028245">
    <property type="entry name" value="PIL1/LSP1"/>
</dbReference>
<evidence type="ECO:0000256" key="2">
    <source>
        <dbReference type="ARBA" id="ARBA00053166"/>
    </source>
</evidence>
<comment type="function">
    <text evidence="2">Negative regulator of cell wall integrity (CWI) in unstressed cells, probably by inhibiting protein kinase ksg1/ppk21 activity and regulating their downstream CWI pathways pck2-MAP kinase pathway and protein kinase gad8 pathway. Activity may be regulated by the transient increase of sphingolipid long chain bases (LCBs) during heat stress.</text>
</comment>
<dbReference type="FunFam" id="1.20.1270.60:FF:000005">
    <property type="entry name" value="Sphingolipid long chain base-responsive pil1"/>
    <property type="match status" value="1"/>
</dbReference>
<dbReference type="OrthoDB" id="5599269at2759"/>
<dbReference type="PANTHER" id="PTHR31962">
    <property type="entry name" value="SPHINGOLIPID LONG CHAIN BASE-RESPONSIVE PROTEIN PIL1"/>
    <property type="match status" value="1"/>
</dbReference>
<dbReference type="Pfam" id="PF13805">
    <property type="entry name" value="Pil1"/>
    <property type="match status" value="1"/>
</dbReference>
<evidence type="ECO:0008006" key="7">
    <source>
        <dbReference type="Google" id="ProtNLM"/>
    </source>
</evidence>
<evidence type="ECO:0000313" key="6">
    <source>
        <dbReference type="Proteomes" id="UP000013776"/>
    </source>
</evidence>
<keyword evidence="6" id="KW-1185">Reference proteome</keyword>
<dbReference type="eggNOG" id="ENOG502RCV0">
    <property type="taxonomic scope" value="Eukaryota"/>
</dbReference>
<evidence type="ECO:0000313" key="5">
    <source>
        <dbReference type="EMBL" id="CCG84653.1"/>
    </source>
</evidence>
<accession>R4XJP6</accession>
<dbReference type="Gene3D" id="1.20.1270.60">
    <property type="entry name" value="Arfaptin homology (AH) domain/BAR domain"/>
    <property type="match status" value="1"/>
</dbReference>
<dbReference type="STRING" id="1097556.R4XJP6"/>
<dbReference type="GO" id="GO:0070941">
    <property type="term" value="P:eisosome assembly"/>
    <property type="evidence" value="ECO:0007669"/>
    <property type="project" value="TreeGrafter"/>
</dbReference>
<dbReference type="GO" id="GO:0036286">
    <property type="term" value="C:eisosome filament"/>
    <property type="evidence" value="ECO:0007669"/>
    <property type="project" value="TreeGrafter"/>
</dbReference>
<protein>
    <recommendedName>
        <fullName evidence="7">Sphingolipid long chain base-responsive protein PIL1</fullName>
    </recommendedName>
</protein>
<dbReference type="PANTHER" id="PTHR31962:SF4">
    <property type="entry name" value="PRIMARY COMPONENT OF EISOSOMES (EUROFUNG)"/>
    <property type="match status" value="1"/>
</dbReference>
<dbReference type="GO" id="GO:0008289">
    <property type="term" value="F:lipid binding"/>
    <property type="evidence" value="ECO:0007669"/>
    <property type="project" value="TreeGrafter"/>
</dbReference>
<sequence>MNRSRSLRSSRGASKKNELSNAMYMLIKTENAVVSAYEGAATSMHSVAHQLSAWGGSSEDDHISDISDKLGVLLSEVADVEENYAAELEESRLTLKTIRNTESSVQPSRDHREKLMDQIHHLKHKDPQSSKLDELELALVRAEAENLVAEAQLTNIQRHGLKSTYLLHFAALIERSEKNLILAEHGRRILEFLDDTPVVPGDAPATYRHESDAKQVLLDCEEELKHYQPKHYDGGLSRVAANGLPENDAEYENASIYDGTRSHHQSTDNETGATTSAPLVSHVKNGQFSSEQQSSRAPIAQVTDGIAVSKDNDHTIGPNLGNEIVEDAERE</sequence>
<dbReference type="VEuPathDB" id="FungiDB:TAPDE_005166"/>
<dbReference type="GO" id="GO:0005886">
    <property type="term" value="C:plasma membrane"/>
    <property type="evidence" value="ECO:0007669"/>
    <property type="project" value="TreeGrafter"/>
</dbReference>
<dbReference type="GO" id="GO:0006897">
    <property type="term" value="P:endocytosis"/>
    <property type="evidence" value="ECO:0007669"/>
    <property type="project" value="TreeGrafter"/>
</dbReference>
<comment type="caution">
    <text evidence="5">The sequence shown here is derived from an EMBL/GenBank/DDBJ whole genome shotgun (WGS) entry which is preliminary data.</text>
</comment>
<name>R4XJP6_TAPDE</name>
<dbReference type="Proteomes" id="UP000013776">
    <property type="component" value="Unassembled WGS sequence"/>
</dbReference>
<reference evidence="5 6" key="1">
    <citation type="journal article" date="2013" name="MBio">
        <title>Genome sequencing of the plant pathogen Taphrina deformans, the causal agent of peach leaf curl.</title>
        <authorList>
            <person name="Cisse O.H."/>
            <person name="Almeida J.M.G.C.F."/>
            <person name="Fonseca A."/>
            <person name="Kumar A.A."/>
            <person name="Salojaervi J."/>
            <person name="Overmyer K."/>
            <person name="Hauser P.M."/>
            <person name="Pagni M."/>
        </authorList>
    </citation>
    <scope>NUCLEOTIDE SEQUENCE [LARGE SCALE GENOMIC DNA]</scope>
    <source>
        <strain evidence="6">PYCC 5710 / ATCC 11124 / CBS 356.35 / IMI 108563 / JCM 9778 / NBRC 8474</strain>
    </source>
</reference>
<dbReference type="InterPro" id="IPR027267">
    <property type="entry name" value="AH/BAR_dom_sf"/>
</dbReference>
<dbReference type="EMBL" id="CAHR02000280">
    <property type="protein sequence ID" value="CCG84653.1"/>
    <property type="molecule type" value="Genomic_DNA"/>
</dbReference>